<organism evidence="2">
    <name type="scientific">Tanacetum cinerariifolium</name>
    <name type="common">Dalmatian daisy</name>
    <name type="synonym">Chrysanthemum cinerariifolium</name>
    <dbReference type="NCBI Taxonomy" id="118510"/>
    <lineage>
        <taxon>Eukaryota</taxon>
        <taxon>Viridiplantae</taxon>
        <taxon>Streptophyta</taxon>
        <taxon>Embryophyta</taxon>
        <taxon>Tracheophyta</taxon>
        <taxon>Spermatophyta</taxon>
        <taxon>Magnoliopsida</taxon>
        <taxon>eudicotyledons</taxon>
        <taxon>Gunneridae</taxon>
        <taxon>Pentapetalae</taxon>
        <taxon>asterids</taxon>
        <taxon>campanulids</taxon>
        <taxon>Asterales</taxon>
        <taxon>Asteraceae</taxon>
        <taxon>Asteroideae</taxon>
        <taxon>Anthemideae</taxon>
        <taxon>Anthemidinae</taxon>
        <taxon>Tanacetum</taxon>
    </lineage>
</organism>
<name>A0A699LCC2_TANCI</name>
<reference evidence="2" key="1">
    <citation type="journal article" date="2019" name="Sci. Rep.">
        <title>Draft genome of Tanacetum cinerariifolium, the natural source of mosquito coil.</title>
        <authorList>
            <person name="Yamashiro T."/>
            <person name="Shiraishi A."/>
            <person name="Satake H."/>
            <person name="Nakayama K."/>
        </authorList>
    </citation>
    <scope>NUCLEOTIDE SEQUENCE</scope>
</reference>
<comment type="caution">
    <text evidence="2">The sequence shown here is derived from an EMBL/GenBank/DDBJ whole genome shotgun (WGS) entry which is preliminary data.</text>
</comment>
<proteinExistence type="predicted"/>
<evidence type="ECO:0000256" key="1">
    <source>
        <dbReference type="SAM" id="SignalP"/>
    </source>
</evidence>
<keyword evidence="1" id="KW-0732">Signal</keyword>
<protein>
    <submittedName>
        <fullName evidence="2">Uncharacterized protein</fullName>
    </submittedName>
</protein>
<sequence>LTGLAVLKVIAAFVKNFLAALTDFMPDFINTALGTMHLLGQGPSDRLYVPVVLIPECPALPCKVSSLVAVETLHHGLVKPNSFFVGHVQLPSSILQESSCPHSQHSNVPPQVYLF</sequence>
<dbReference type="AlphaFoldDB" id="A0A699LCC2"/>
<gene>
    <name evidence="2" type="ORF">Tci_699196</name>
</gene>
<accession>A0A699LCC2</accession>
<feature type="signal peptide" evidence="1">
    <location>
        <begin position="1"/>
        <end position="19"/>
    </location>
</feature>
<feature type="chain" id="PRO_5025405821" evidence="1">
    <location>
        <begin position="20"/>
        <end position="115"/>
    </location>
</feature>
<dbReference type="EMBL" id="BKCJ010590214">
    <property type="protein sequence ID" value="GFB27225.1"/>
    <property type="molecule type" value="Genomic_DNA"/>
</dbReference>
<feature type="non-terminal residue" evidence="2">
    <location>
        <position position="1"/>
    </location>
</feature>
<evidence type="ECO:0000313" key="2">
    <source>
        <dbReference type="EMBL" id="GFB27225.1"/>
    </source>
</evidence>